<dbReference type="AlphaFoldDB" id="A0A9J6PH52"/>
<dbReference type="Pfam" id="PF01244">
    <property type="entry name" value="Peptidase_M19"/>
    <property type="match status" value="1"/>
</dbReference>
<dbReference type="PANTHER" id="PTHR10443">
    <property type="entry name" value="MICROSOMAL DIPEPTIDASE"/>
    <property type="match status" value="1"/>
</dbReference>
<evidence type="ECO:0000313" key="1">
    <source>
        <dbReference type="EMBL" id="MCP1337139.1"/>
    </source>
</evidence>
<dbReference type="PANTHER" id="PTHR10443:SF12">
    <property type="entry name" value="DIPEPTIDASE"/>
    <property type="match status" value="1"/>
</dbReference>
<sequence>MLIDGLQCGHFDRGSFEALSRGNVSCVTVTLGFWEGAIESLDAITHWRDLVAECADLAEIVRTRQDIEDANARGKVAVVLGYQNSNLFDGRIRFVELFHELGVRVVQLTYNNQNEYGGSCYEPNDSGLSRAGLKMVREMNRVGMLIDLSHVGDRTSADAIKASHMPVAITHANPHEIIPHPRNKQRYVLDALRENNGIIGCAAYRNITGDEYCKTAEKWCEMVARTVEIVGIDHVGIGTDRSHNTTVKDLDWMRMGRWSRDIDFGAGSAKKPGKVPPADWFQDVSDLGKIPDALRTVGFNAEEARKILRDNWLRIYETVFPGERTSTA</sequence>
<protein>
    <submittedName>
        <fullName evidence="1">Membrane dipeptidase</fullName>
        <ecNumber evidence="1">3.4.13.-</ecNumber>
    </submittedName>
</protein>
<dbReference type="Gene3D" id="3.20.20.140">
    <property type="entry name" value="Metal-dependent hydrolases"/>
    <property type="match status" value="1"/>
</dbReference>
<accession>A0A9J6PH52</accession>
<dbReference type="RefSeq" id="WP_269333071.1">
    <property type="nucleotide sequence ID" value="NZ_JAMZFT010000002.1"/>
</dbReference>
<dbReference type="GO" id="GO:0006508">
    <property type="term" value="P:proteolysis"/>
    <property type="evidence" value="ECO:0007669"/>
    <property type="project" value="InterPro"/>
</dbReference>
<proteinExistence type="predicted"/>
<dbReference type="InterPro" id="IPR008257">
    <property type="entry name" value="Pept_M19"/>
</dbReference>
<organism evidence="1 2">
    <name type="scientific">Futiania mangrovi</name>
    <dbReference type="NCBI Taxonomy" id="2959716"/>
    <lineage>
        <taxon>Bacteria</taxon>
        <taxon>Pseudomonadati</taxon>
        <taxon>Pseudomonadota</taxon>
        <taxon>Alphaproteobacteria</taxon>
        <taxon>Futianiales</taxon>
        <taxon>Futianiaceae</taxon>
        <taxon>Futiania</taxon>
    </lineage>
</organism>
<name>A0A9J6PH52_9PROT</name>
<evidence type="ECO:0000313" key="2">
    <source>
        <dbReference type="Proteomes" id="UP001055804"/>
    </source>
</evidence>
<keyword evidence="1" id="KW-0378">Hydrolase</keyword>
<reference evidence="1" key="1">
    <citation type="submission" date="2022-06" db="EMBL/GenBank/DDBJ databases">
        <title>Isolation and Genomics of Futiania mangrovii gen. nov., sp. nov., a Rare and Metabolically-versatile member in the Class Alphaproteobacteria.</title>
        <authorList>
            <person name="Liu L."/>
            <person name="Huang W.-C."/>
            <person name="Pan J."/>
            <person name="Li J."/>
            <person name="Huang Y."/>
            <person name="Du H."/>
            <person name="Liu Y."/>
            <person name="Li M."/>
        </authorList>
    </citation>
    <scope>NUCLEOTIDE SEQUENCE</scope>
    <source>
        <strain evidence="1">FT118</strain>
    </source>
</reference>
<dbReference type="SUPFAM" id="SSF51556">
    <property type="entry name" value="Metallo-dependent hydrolases"/>
    <property type="match status" value="1"/>
</dbReference>
<keyword evidence="2" id="KW-1185">Reference proteome</keyword>
<dbReference type="GO" id="GO:0070573">
    <property type="term" value="F:metallodipeptidase activity"/>
    <property type="evidence" value="ECO:0007669"/>
    <property type="project" value="InterPro"/>
</dbReference>
<gene>
    <name evidence="1" type="ORF">NJQ99_12005</name>
</gene>
<dbReference type="PROSITE" id="PS51365">
    <property type="entry name" value="RENAL_DIPEPTIDASE_2"/>
    <property type="match status" value="1"/>
</dbReference>
<comment type="caution">
    <text evidence="1">The sequence shown here is derived from an EMBL/GenBank/DDBJ whole genome shotgun (WGS) entry which is preliminary data.</text>
</comment>
<dbReference type="Proteomes" id="UP001055804">
    <property type="component" value="Unassembled WGS sequence"/>
</dbReference>
<keyword evidence="1" id="KW-0224">Dipeptidase</keyword>
<keyword evidence="1" id="KW-0645">Protease</keyword>
<dbReference type="EC" id="3.4.13.-" evidence="1"/>
<dbReference type="EMBL" id="JAMZFT010000002">
    <property type="protein sequence ID" value="MCP1337139.1"/>
    <property type="molecule type" value="Genomic_DNA"/>
</dbReference>
<dbReference type="InterPro" id="IPR032466">
    <property type="entry name" value="Metal_Hydrolase"/>
</dbReference>